<evidence type="ECO:0000256" key="2">
    <source>
        <dbReference type="SAM" id="SignalP"/>
    </source>
</evidence>
<organism evidence="3 4">
    <name type="scientific">Pseudoduganella guangdongensis</name>
    <dbReference type="NCBI Taxonomy" id="2692179"/>
    <lineage>
        <taxon>Bacteria</taxon>
        <taxon>Pseudomonadati</taxon>
        <taxon>Pseudomonadota</taxon>
        <taxon>Betaproteobacteria</taxon>
        <taxon>Burkholderiales</taxon>
        <taxon>Oxalobacteraceae</taxon>
        <taxon>Telluria group</taxon>
        <taxon>Pseudoduganella</taxon>
    </lineage>
</organism>
<comment type="caution">
    <text evidence="3">The sequence shown here is derived from an EMBL/GenBank/DDBJ whole genome shotgun (WGS) entry which is preliminary data.</text>
</comment>
<evidence type="ECO:0000256" key="1">
    <source>
        <dbReference type="SAM" id="MobiDB-lite"/>
    </source>
</evidence>
<feature type="signal peptide" evidence="2">
    <location>
        <begin position="1"/>
        <end position="25"/>
    </location>
</feature>
<feature type="compositionally biased region" description="Low complexity" evidence="1">
    <location>
        <begin position="102"/>
        <end position="115"/>
    </location>
</feature>
<feature type="compositionally biased region" description="Gly residues" evidence="1">
    <location>
        <begin position="126"/>
        <end position="135"/>
    </location>
</feature>
<dbReference type="AlphaFoldDB" id="A0A6N9HCB6"/>
<accession>A0A6N9HCB6</accession>
<proteinExistence type="predicted"/>
<gene>
    <name evidence="3" type="ORF">GTP41_03255</name>
</gene>
<evidence type="ECO:0000313" key="3">
    <source>
        <dbReference type="EMBL" id="MYN01109.1"/>
    </source>
</evidence>
<feature type="compositionally biased region" description="Low complexity" evidence="1">
    <location>
        <begin position="59"/>
        <end position="74"/>
    </location>
</feature>
<evidence type="ECO:0000313" key="4">
    <source>
        <dbReference type="Proteomes" id="UP000448575"/>
    </source>
</evidence>
<name>A0A6N9HCB6_9BURK</name>
<dbReference type="EMBL" id="WWCJ01000002">
    <property type="protein sequence ID" value="MYN01109.1"/>
    <property type="molecule type" value="Genomic_DNA"/>
</dbReference>
<protein>
    <recommendedName>
        <fullName evidence="5">Transmembrane protein</fullName>
    </recommendedName>
</protein>
<reference evidence="3 4" key="1">
    <citation type="submission" date="2019-12" db="EMBL/GenBank/DDBJ databases">
        <title>Novel species isolated from a subtropical stream in China.</title>
        <authorList>
            <person name="Lu H."/>
        </authorList>
    </citation>
    <scope>NUCLEOTIDE SEQUENCE [LARGE SCALE GENOMIC DNA]</scope>
    <source>
        <strain evidence="3 4">DS3</strain>
    </source>
</reference>
<feature type="region of interest" description="Disordered" evidence="1">
    <location>
        <begin position="27"/>
        <end position="153"/>
    </location>
</feature>
<feature type="compositionally biased region" description="Low complexity" evidence="1">
    <location>
        <begin position="136"/>
        <end position="153"/>
    </location>
</feature>
<feature type="compositionally biased region" description="Polar residues" evidence="1">
    <location>
        <begin position="40"/>
        <end position="53"/>
    </location>
</feature>
<dbReference type="Proteomes" id="UP000448575">
    <property type="component" value="Unassembled WGS sequence"/>
</dbReference>
<dbReference type="RefSeq" id="WP_161024130.1">
    <property type="nucleotide sequence ID" value="NZ_WWCJ01000002.1"/>
</dbReference>
<feature type="compositionally biased region" description="Basic and acidic residues" evidence="1">
    <location>
        <begin position="75"/>
        <end position="85"/>
    </location>
</feature>
<evidence type="ECO:0008006" key="5">
    <source>
        <dbReference type="Google" id="ProtNLM"/>
    </source>
</evidence>
<keyword evidence="2" id="KW-0732">Signal</keyword>
<feature type="compositionally biased region" description="Low complexity" evidence="1">
    <location>
        <begin position="28"/>
        <end position="39"/>
    </location>
</feature>
<keyword evidence="4" id="KW-1185">Reference proteome</keyword>
<feature type="chain" id="PRO_5026727241" description="Transmembrane protein" evidence="2">
    <location>
        <begin position="26"/>
        <end position="280"/>
    </location>
</feature>
<sequence length="280" mass="27969">MFQRTRIAAVAAIVVAIVVANTADARPSGSFRSGFSGKSNVSRNVGTQRQPSFGSFGKRQSQPPAAARAPQRDSAMSRDLDRKAAQDQALRTYDTRRYANRPGADGMAGAAGASPALPPLKPVLPGGQGGYGASGGSARQGPPAGGATSAPAPVVVRDGNNGWLWGIGGFMLGHAAGSHAAAAPAPAPAQAQAPGNVGAMADAAGAGAIAGVAEGSVSGAESARVAPVPAAAQPSETSTIAKLAVLLLIGGLVWLAWKAFRLMSGAQAVKKHANYSFERN</sequence>